<organism evidence="1 2">
    <name type="scientific">Aphanomyces astaci</name>
    <name type="common">Crayfish plague agent</name>
    <dbReference type="NCBI Taxonomy" id="112090"/>
    <lineage>
        <taxon>Eukaryota</taxon>
        <taxon>Sar</taxon>
        <taxon>Stramenopiles</taxon>
        <taxon>Oomycota</taxon>
        <taxon>Saprolegniomycetes</taxon>
        <taxon>Saprolegniales</taxon>
        <taxon>Verrucalvaceae</taxon>
        <taxon>Aphanomyces</taxon>
    </lineage>
</organism>
<dbReference type="AlphaFoldDB" id="A0A6A5AJB0"/>
<reference evidence="1 2" key="1">
    <citation type="submission" date="2019-06" db="EMBL/GenBank/DDBJ databases">
        <title>Genomics analysis of Aphanomyces spp. identifies a new class of oomycete effector associated with host adaptation.</title>
        <authorList>
            <person name="Gaulin E."/>
        </authorList>
    </citation>
    <scope>NUCLEOTIDE SEQUENCE [LARGE SCALE GENOMIC DNA]</scope>
    <source>
        <strain evidence="1 2">E</strain>
    </source>
</reference>
<evidence type="ECO:0008006" key="3">
    <source>
        <dbReference type="Google" id="ProtNLM"/>
    </source>
</evidence>
<feature type="non-terminal residue" evidence="1">
    <location>
        <position position="142"/>
    </location>
</feature>
<proteinExistence type="predicted"/>
<evidence type="ECO:0000313" key="1">
    <source>
        <dbReference type="EMBL" id="KAF0752783.1"/>
    </source>
</evidence>
<sequence length="142" mass="15955">MKDVGEVSDILRRQVERNRAAKTIFLHQSRYAEAILDRFDMVNRNPISTPFNPSLTLSASHCATTPHDYGFMIGKNYRSVVGSFMYLAMGTRPDLACTLQQLSQFFHNPGPTHWSAVQRALRFLKGTRTYCISLGGIASVDV</sequence>
<comment type="caution">
    <text evidence="1">The sequence shown here is derived from an EMBL/GenBank/DDBJ whole genome shotgun (WGS) entry which is preliminary data.</text>
</comment>
<protein>
    <recommendedName>
        <fullName evidence="3">Reverse transcriptase Ty1/copia-type domain-containing protein</fullName>
    </recommendedName>
</protein>
<dbReference type="EMBL" id="VJMI01011437">
    <property type="protein sequence ID" value="KAF0752783.1"/>
    <property type="molecule type" value="Genomic_DNA"/>
</dbReference>
<dbReference type="PANTHER" id="PTHR11439">
    <property type="entry name" value="GAG-POL-RELATED RETROTRANSPOSON"/>
    <property type="match status" value="1"/>
</dbReference>
<name>A0A6A5AJB0_APHAT</name>
<evidence type="ECO:0000313" key="2">
    <source>
        <dbReference type="Proteomes" id="UP000469452"/>
    </source>
</evidence>
<dbReference type="PANTHER" id="PTHR11439:SF483">
    <property type="entry name" value="PEPTIDE SYNTHASE GLIP-LIKE, PUTATIVE (AFU_ORTHOLOGUE AFUA_3G12920)-RELATED"/>
    <property type="match status" value="1"/>
</dbReference>
<gene>
    <name evidence="1" type="ORF">AaE_005905</name>
</gene>
<accession>A0A6A5AJB0</accession>
<dbReference type="VEuPathDB" id="FungiDB:H257_03263"/>
<dbReference type="Proteomes" id="UP000469452">
    <property type="component" value="Unassembled WGS sequence"/>
</dbReference>